<feature type="domain" description="Protein phosphatase 1 regulatory subunit 21 N-terminal" evidence="3">
    <location>
        <begin position="56"/>
        <end position="168"/>
    </location>
</feature>
<evidence type="ECO:0000313" key="4">
    <source>
        <dbReference type="EMBL" id="VDD92350.1"/>
    </source>
</evidence>
<dbReference type="AlphaFoldDB" id="A0A158QAZ3"/>
<keyword evidence="1" id="KW-0175">Coiled coil</keyword>
<dbReference type="InterPro" id="IPR019343">
    <property type="entry name" value="PPP1R21_N"/>
</dbReference>
<gene>
    <name evidence="4" type="ORF">EVEC_LOCUS7101</name>
</gene>
<dbReference type="Pfam" id="PF10205">
    <property type="entry name" value="KLRAQ"/>
    <property type="match status" value="1"/>
</dbReference>
<evidence type="ECO:0000259" key="3">
    <source>
        <dbReference type="SMART" id="SM01254"/>
    </source>
</evidence>
<dbReference type="InterPro" id="IPR040024">
    <property type="entry name" value="PPP1R21"/>
</dbReference>
<dbReference type="GO" id="GO:0005769">
    <property type="term" value="C:early endosome"/>
    <property type="evidence" value="ECO:0007669"/>
    <property type="project" value="TreeGrafter"/>
</dbReference>
<evidence type="ECO:0000256" key="2">
    <source>
        <dbReference type="SAM" id="MobiDB-lite"/>
    </source>
</evidence>
<dbReference type="STRING" id="51028.A0A158QAZ3"/>
<feature type="compositionally biased region" description="Polar residues" evidence="2">
    <location>
        <begin position="228"/>
        <end position="243"/>
    </location>
</feature>
<feature type="compositionally biased region" description="Basic and acidic residues" evidence="2">
    <location>
        <begin position="214"/>
        <end position="227"/>
    </location>
</feature>
<dbReference type="Pfam" id="PF21636">
    <property type="entry name" value="PPP1R21_C"/>
    <property type="match status" value="1"/>
</dbReference>
<name>A0A158QAZ3_ENTVE</name>
<organism evidence="6">
    <name type="scientific">Enterobius vermicularis</name>
    <name type="common">Human pinworm</name>
    <dbReference type="NCBI Taxonomy" id="51028"/>
    <lineage>
        <taxon>Eukaryota</taxon>
        <taxon>Metazoa</taxon>
        <taxon>Ecdysozoa</taxon>
        <taxon>Nematoda</taxon>
        <taxon>Chromadorea</taxon>
        <taxon>Rhabditida</taxon>
        <taxon>Spirurina</taxon>
        <taxon>Oxyuridomorpha</taxon>
        <taxon>Oxyuroidea</taxon>
        <taxon>Oxyuridae</taxon>
        <taxon>Enterobius</taxon>
    </lineage>
</organism>
<sequence length="704" mass="79731">METSISARFRYCSHMIALELVGLADIRWPVDEFSCQGGNQLMSTISSNVDLTTKYQRIAAEYAKSIGAIFQLKTQIPVLKNAFFDEQAKSKRLTEEVQSKVAFMRKLESEIESLEFRNEQLLKRVESLQAEVEELRRVPLKEKKNSSHRHAIAKPVVDEDRDILKNELEIKIQENELLHSKIEELSVNFEKGKQILEKKCADLEAQLLSLKPEQKTDVSDNDNKNDCDTSASAATNKRTDTTLPNSTQAQKVVSGRDVEGTLHALLNDAIQKAYIFFQGFVNLLRLFEQRSTVYPRDMVLEQLPKNTLLVWYELFKENIESENRVSWCGPNLCSCNELWSSKFLKFLDSLTVLSENIGKGLVAGNCIRIVSEASELLAECSELYNQKVFDENRLPTASKRLKCLNDCIAKCFSSISRSLENFVILMNLINSTSSLRQSAVAVETKNEEVVHPDVGGENGIVNKESTSTQLGSQCHCSELEAELRSTKCRIVSLEKERDRILVETELLKMKLNGGQVEPFNVASSANTTSGELYVVTSFYDRRIEELANEVQYLEGRAVYYENECLALIRLANLREAEKKELAKQLMAANKKVAQSNVHLDDMDTIQKGYKEQMKSLYEHMGELNTKIESQSETITSLRNGGIGGLKQFERGLGNFYLSEQYFIAVKTALQSKSPTVGELFFMRIRMSVLQKLLEILSIIFKNGP</sequence>
<accession>A0A158QAZ3</accession>
<proteinExistence type="predicted"/>
<dbReference type="SMART" id="SM01254">
    <property type="entry name" value="KLRAQ"/>
    <property type="match status" value="1"/>
</dbReference>
<evidence type="ECO:0000256" key="1">
    <source>
        <dbReference type="SAM" id="Coils"/>
    </source>
</evidence>
<protein>
    <submittedName>
        <fullName evidence="6">Protein phosphatase 1 regulatory subunit 21</fullName>
    </submittedName>
</protein>
<dbReference type="OrthoDB" id="5566667at2759"/>
<keyword evidence="5" id="KW-1185">Reference proteome</keyword>
<dbReference type="EMBL" id="UXUI01008772">
    <property type="protein sequence ID" value="VDD92350.1"/>
    <property type="molecule type" value="Genomic_DNA"/>
</dbReference>
<evidence type="ECO:0000313" key="5">
    <source>
        <dbReference type="Proteomes" id="UP000274131"/>
    </source>
</evidence>
<evidence type="ECO:0000313" key="6">
    <source>
        <dbReference type="WBParaSite" id="EVEC_0000759901-mRNA-1"/>
    </source>
</evidence>
<reference evidence="4 5" key="2">
    <citation type="submission" date="2018-10" db="EMBL/GenBank/DDBJ databases">
        <authorList>
            <consortium name="Pathogen Informatics"/>
        </authorList>
    </citation>
    <scope>NUCLEOTIDE SEQUENCE [LARGE SCALE GENOMIC DNA]</scope>
</reference>
<dbReference type="PANTHER" id="PTHR21448:SF0">
    <property type="entry name" value="PROTEIN PHOSPHATASE 1 REGULATORY SUBUNIT 21"/>
    <property type="match status" value="1"/>
</dbReference>
<dbReference type="PANTHER" id="PTHR21448">
    <property type="entry name" value="SMOOTH MUSCLE MYOSIN HEAVY CHAIN-RELATED"/>
    <property type="match status" value="1"/>
</dbReference>
<dbReference type="WBParaSite" id="EVEC_0000759901-mRNA-1">
    <property type="protein sequence ID" value="EVEC_0000759901-mRNA-1"/>
    <property type="gene ID" value="EVEC_0000759901"/>
</dbReference>
<reference evidence="6" key="1">
    <citation type="submission" date="2016-04" db="UniProtKB">
        <authorList>
            <consortium name="WormBaseParasite"/>
        </authorList>
    </citation>
    <scope>IDENTIFICATION</scope>
</reference>
<dbReference type="Proteomes" id="UP000274131">
    <property type="component" value="Unassembled WGS sequence"/>
</dbReference>
<feature type="coiled-coil region" evidence="1">
    <location>
        <begin position="104"/>
        <end position="138"/>
    </location>
</feature>
<feature type="coiled-coil region" evidence="1">
    <location>
        <begin position="543"/>
        <end position="591"/>
    </location>
</feature>
<dbReference type="GO" id="GO:0016020">
    <property type="term" value="C:membrane"/>
    <property type="evidence" value="ECO:0007669"/>
    <property type="project" value="TreeGrafter"/>
</dbReference>
<feature type="region of interest" description="Disordered" evidence="2">
    <location>
        <begin position="214"/>
        <end position="243"/>
    </location>
</feature>
<dbReference type="InterPro" id="IPR049372">
    <property type="entry name" value="PPP1R21_C"/>
</dbReference>